<dbReference type="GO" id="GO:0032259">
    <property type="term" value="P:methylation"/>
    <property type="evidence" value="ECO:0007669"/>
    <property type="project" value="UniProtKB-KW"/>
</dbReference>
<protein>
    <submittedName>
        <fullName evidence="1">Uroporphyrin-III C-methyltransferase</fullName>
    </submittedName>
</protein>
<dbReference type="Pfam" id="PF22752">
    <property type="entry name" value="DUF488-N3i"/>
    <property type="match status" value="1"/>
</dbReference>
<evidence type="ECO:0000313" key="1">
    <source>
        <dbReference type="EMBL" id="KJW13931.1"/>
    </source>
</evidence>
<dbReference type="Proteomes" id="UP000033491">
    <property type="component" value="Unassembled WGS sequence"/>
</dbReference>
<sequence>MALKLERIYTKPADLSGYRVLVDRLWPRGISKVNAHLDTWEKAMGPTTDLRKWFNHEPAKYPEFKTRYLAEIKANPALPDFLALLTTQLPTQDVILLFGAKDETHNQAVVLKDFLLTALADRVPAARLQDSAE</sequence>
<reference evidence="1 2" key="1">
    <citation type="submission" date="2015-03" db="EMBL/GenBank/DDBJ databases">
        <authorList>
            <person name="Zheng J."/>
            <person name="Ganezle M."/>
        </authorList>
    </citation>
    <scope>NUCLEOTIDE SEQUENCE [LARGE SCALE GENOMIC DNA]</scope>
    <source>
        <strain evidence="1 2">LP38</strain>
    </source>
</reference>
<dbReference type="OrthoDB" id="9790745at2"/>
<dbReference type="EMBL" id="JZCR01000002">
    <property type="protein sequence ID" value="KJW13931.1"/>
    <property type="molecule type" value="Genomic_DNA"/>
</dbReference>
<dbReference type="AlphaFoldDB" id="A0A0F3RVB8"/>
<dbReference type="PANTHER" id="PTHR36849">
    <property type="entry name" value="CYTOPLASMIC PROTEIN-RELATED"/>
    <property type="match status" value="1"/>
</dbReference>
<dbReference type="GO" id="GO:0008168">
    <property type="term" value="F:methyltransferase activity"/>
    <property type="evidence" value="ECO:0007669"/>
    <property type="project" value="UniProtKB-KW"/>
</dbReference>
<evidence type="ECO:0000313" key="2">
    <source>
        <dbReference type="Proteomes" id="UP000033491"/>
    </source>
</evidence>
<dbReference type="RefSeq" id="WP_045806131.1">
    <property type="nucleotide sequence ID" value="NZ_JZCR01000002.1"/>
</dbReference>
<dbReference type="PATRIC" id="fig|216463.3.peg.1014"/>
<organism evidence="1 2">
    <name type="scientific">Levilactobacillus spicheri</name>
    <dbReference type="NCBI Taxonomy" id="216463"/>
    <lineage>
        <taxon>Bacteria</taxon>
        <taxon>Bacillati</taxon>
        <taxon>Bacillota</taxon>
        <taxon>Bacilli</taxon>
        <taxon>Lactobacillales</taxon>
        <taxon>Lactobacillaceae</taxon>
        <taxon>Levilactobacillus</taxon>
    </lineage>
</organism>
<gene>
    <name evidence="1" type="ORF">VC81_00175</name>
</gene>
<dbReference type="PANTHER" id="PTHR36849:SF1">
    <property type="entry name" value="CYTOPLASMIC PROTEIN"/>
    <property type="match status" value="1"/>
</dbReference>
<proteinExistence type="predicted"/>
<keyword evidence="1" id="KW-0489">Methyltransferase</keyword>
<keyword evidence="1" id="KW-0808">Transferase</keyword>
<dbReference type="STRING" id="216463.VC81_00175"/>
<name>A0A0F3RVB8_9LACO</name>
<accession>A0A0F3RVB8</accession>
<comment type="caution">
    <text evidence="1">The sequence shown here is derived from an EMBL/GenBank/DDBJ whole genome shotgun (WGS) entry which is preliminary data.</text>
</comment>
<dbReference type="InterPro" id="IPR052552">
    <property type="entry name" value="YeaO-like"/>
</dbReference>